<evidence type="ECO:0000256" key="7">
    <source>
        <dbReference type="SAM" id="Phobius"/>
    </source>
</evidence>
<dbReference type="PANTHER" id="PTHR42718">
    <property type="entry name" value="MAJOR FACILITATOR SUPERFAMILY MULTIDRUG TRANSPORTER MFSC"/>
    <property type="match status" value="1"/>
</dbReference>
<feature type="domain" description="Major facilitator superfamily (MFS) profile" evidence="8">
    <location>
        <begin position="20"/>
        <end position="502"/>
    </location>
</feature>
<dbReference type="Gene3D" id="1.20.1250.20">
    <property type="entry name" value="MFS general substrate transporter like domains"/>
    <property type="match status" value="1"/>
</dbReference>
<proteinExistence type="predicted"/>
<gene>
    <name evidence="9" type="ORF">C7S10_08800</name>
</gene>
<evidence type="ECO:0000256" key="2">
    <source>
        <dbReference type="ARBA" id="ARBA00022448"/>
    </source>
</evidence>
<dbReference type="PANTHER" id="PTHR42718:SF47">
    <property type="entry name" value="METHYL VIOLOGEN RESISTANCE PROTEIN SMVA"/>
    <property type="match status" value="1"/>
</dbReference>
<feature type="transmembrane region" description="Helical" evidence="7">
    <location>
        <begin position="203"/>
        <end position="223"/>
    </location>
</feature>
<feature type="transmembrane region" description="Helical" evidence="7">
    <location>
        <begin position="111"/>
        <end position="132"/>
    </location>
</feature>
<feature type="transmembrane region" description="Helical" evidence="7">
    <location>
        <begin position="274"/>
        <end position="298"/>
    </location>
</feature>
<dbReference type="OrthoDB" id="9781469at2"/>
<keyword evidence="4 7" id="KW-0812">Transmembrane</keyword>
<feature type="transmembrane region" description="Helical" evidence="7">
    <location>
        <begin position="340"/>
        <end position="358"/>
    </location>
</feature>
<reference evidence="9 10" key="1">
    <citation type="submission" date="2018-03" db="EMBL/GenBank/DDBJ databases">
        <authorList>
            <person name="Keele B.F."/>
        </authorList>
    </citation>
    <scope>NUCLEOTIDE SEQUENCE [LARGE SCALE GENOMIC DNA]</scope>
    <source>
        <strain evidence="9 10">IB-3</strain>
    </source>
</reference>
<dbReference type="EMBL" id="PYXZ01000003">
    <property type="protein sequence ID" value="PUA81134.1"/>
    <property type="molecule type" value="Genomic_DNA"/>
</dbReference>
<evidence type="ECO:0000259" key="8">
    <source>
        <dbReference type="PROSITE" id="PS50850"/>
    </source>
</evidence>
<dbReference type="Proteomes" id="UP000244867">
    <property type="component" value="Unassembled WGS sequence"/>
</dbReference>
<keyword evidence="2" id="KW-0813">Transport</keyword>
<keyword evidence="10" id="KW-1185">Reference proteome</keyword>
<feature type="transmembrane region" description="Helical" evidence="7">
    <location>
        <begin position="479"/>
        <end position="497"/>
    </location>
</feature>
<dbReference type="SUPFAM" id="SSF103473">
    <property type="entry name" value="MFS general substrate transporter"/>
    <property type="match status" value="1"/>
</dbReference>
<dbReference type="InterPro" id="IPR036259">
    <property type="entry name" value="MFS_trans_sf"/>
</dbReference>
<evidence type="ECO:0000313" key="9">
    <source>
        <dbReference type="EMBL" id="PUA81134.1"/>
    </source>
</evidence>
<sequence>MSFTAQTPEAPAATRREWIGLAVLTLPTLLISIDVSVLYVALPTLSRELGASSTEQLWILDIYSFLLAGLLVTMGGLADRIGSRRLLLVGGVAFGATSVLAAYAQTPEMLIAARALLGVSGATLMPSTMALIRHMFARPEQMGQAISIWLACFMGGMTAGPIVGGALLERFWWGSAFLVGVPVMVLLVLVAPRLLPDSPRSGAHALPDAASVVLSLVTILPGVYGLKELARGEHVTSALVGLLVAAVAGTAFVRRQRRIEDPLVDLALFEDRRFTVGLATFLVTGVVMAGVSYAAAIYLQSVVGLSPLQVGAWLVPQNLVMLAGTLLAPRLDRRLDTVGLVTGGLVVAGSGLLLLGLLDTDSLVLHLVAMVLAAGGVSVPMSLVMNLVMGATPPERAGSAASLMETCGELGVAMGVATLGTLVTVIYRALLPGALPAGTSRASVEIATQGVSSAPAAAAQTPDLAAQVAYAAQSAFTDGYNVVGVLGGLALVVMAVATRRVLGERSAPVAGEDVRHEPVAA</sequence>
<accession>A0A2R7YXW1</accession>
<dbReference type="InterPro" id="IPR011701">
    <property type="entry name" value="MFS"/>
</dbReference>
<protein>
    <submittedName>
        <fullName evidence="9">MFS transporter</fullName>
    </submittedName>
</protein>
<evidence type="ECO:0000256" key="5">
    <source>
        <dbReference type="ARBA" id="ARBA00022989"/>
    </source>
</evidence>
<feature type="transmembrane region" description="Helical" evidence="7">
    <location>
        <begin position="171"/>
        <end position="191"/>
    </location>
</feature>
<evidence type="ECO:0000256" key="6">
    <source>
        <dbReference type="ARBA" id="ARBA00023136"/>
    </source>
</evidence>
<keyword evidence="6 7" id="KW-0472">Membrane</keyword>
<name>A0A2R7YXW1_9ACTN</name>
<dbReference type="AlphaFoldDB" id="A0A2R7YXW1"/>
<evidence type="ECO:0000256" key="1">
    <source>
        <dbReference type="ARBA" id="ARBA00004651"/>
    </source>
</evidence>
<dbReference type="GO" id="GO:0022857">
    <property type="term" value="F:transmembrane transporter activity"/>
    <property type="evidence" value="ECO:0007669"/>
    <property type="project" value="InterPro"/>
</dbReference>
<evidence type="ECO:0000313" key="10">
    <source>
        <dbReference type="Proteomes" id="UP000244867"/>
    </source>
</evidence>
<evidence type="ECO:0000256" key="4">
    <source>
        <dbReference type="ARBA" id="ARBA00022692"/>
    </source>
</evidence>
<feature type="transmembrane region" description="Helical" evidence="7">
    <location>
        <begin position="144"/>
        <end position="165"/>
    </location>
</feature>
<keyword evidence="5 7" id="KW-1133">Transmembrane helix</keyword>
<dbReference type="RefSeq" id="WP_108344076.1">
    <property type="nucleotide sequence ID" value="NZ_PYXZ01000003.1"/>
</dbReference>
<comment type="subcellular location">
    <subcellularLocation>
        <location evidence="1">Cell membrane</location>
        <topology evidence="1">Multi-pass membrane protein</topology>
    </subcellularLocation>
</comment>
<dbReference type="Pfam" id="PF07690">
    <property type="entry name" value="MFS_1"/>
    <property type="match status" value="1"/>
</dbReference>
<keyword evidence="3" id="KW-1003">Cell membrane</keyword>
<evidence type="ECO:0000256" key="3">
    <source>
        <dbReference type="ARBA" id="ARBA00022475"/>
    </source>
</evidence>
<feature type="transmembrane region" description="Helical" evidence="7">
    <location>
        <begin position="62"/>
        <end position="79"/>
    </location>
</feature>
<feature type="transmembrane region" description="Helical" evidence="7">
    <location>
        <begin position="364"/>
        <end position="389"/>
    </location>
</feature>
<feature type="transmembrane region" description="Helical" evidence="7">
    <location>
        <begin position="310"/>
        <end position="328"/>
    </location>
</feature>
<feature type="transmembrane region" description="Helical" evidence="7">
    <location>
        <begin position="235"/>
        <end position="253"/>
    </location>
</feature>
<organism evidence="9 10">
    <name type="scientific">Nocardioides currus</name>
    <dbReference type="NCBI Taxonomy" id="2133958"/>
    <lineage>
        <taxon>Bacteria</taxon>
        <taxon>Bacillati</taxon>
        <taxon>Actinomycetota</taxon>
        <taxon>Actinomycetes</taxon>
        <taxon>Propionibacteriales</taxon>
        <taxon>Nocardioidaceae</taxon>
        <taxon>Nocardioides</taxon>
    </lineage>
</organism>
<dbReference type="CDD" id="cd17321">
    <property type="entry name" value="MFS_MMR_MDR_like"/>
    <property type="match status" value="1"/>
</dbReference>
<dbReference type="PROSITE" id="PS50850">
    <property type="entry name" value="MFS"/>
    <property type="match status" value="1"/>
</dbReference>
<dbReference type="InterPro" id="IPR020846">
    <property type="entry name" value="MFS_dom"/>
</dbReference>
<dbReference type="GO" id="GO:0005886">
    <property type="term" value="C:plasma membrane"/>
    <property type="evidence" value="ECO:0007669"/>
    <property type="project" value="UniProtKB-SubCell"/>
</dbReference>
<feature type="transmembrane region" description="Helical" evidence="7">
    <location>
        <begin position="86"/>
        <end position="105"/>
    </location>
</feature>
<feature type="transmembrane region" description="Helical" evidence="7">
    <location>
        <begin position="21"/>
        <end position="42"/>
    </location>
</feature>
<comment type="caution">
    <text evidence="9">The sequence shown here is derived from an EMBL/GenBank/DDBJ whole genome shotgun (WGS) entry which is preliminary data.</text>
</comment>
<feature type="transmembrane region" description="Helical" evidence="7">
    <location>
        <begin position="410"/>
        <end position="430"/>
    </location>
</feature>